<evidence type="ECO:0000256" key="4">
    <source>
        <dbReference type="PROSITE-ProRule" id="PRU00035"/>
    </source>
</evidence>
<dbReference type="InterPro" id="IPR027353">
    <property type="entry name" value="NET_dom"/>
</dbReference>
<dbReference type="AlphaFoldDB" id="A0A6D2JN69"/>
<feature type="compositionally biased region" description="Gly residues" evidence="5">
    <location>
        <begin position="1"/>
        <end position="11"/>
    </location>
</feature>
<accession>A0A6D2JN69</accession>
<feature type="compositionally biased region" description="Polar residues" evidence="5">
    <location>
        <begin position="392"/>
        <end position="403"/>
    </location>
</feature>
<proteinExistence type="predicted"/>
<feature type="region of interest" description="Disordered" evidence="5">
    <location>
        <begin position="1"/>
        <end position="43"/>
    </location>
</feature>
<feature type="region of interest" description="Disordered" evidence="5">
    <location>
        <begin position="248"/>
        <end position="268"/>
    </location>
</feature>
<dbReference type="Gene3D" id="1.20.1270.220">
    <property type="match status" value="1"/>
</dbReference>
<keyword evidence="1" id="KW-0805">Transcription regulation</keyword>
<feature type="compositionally biased region" description="Low complexity" evidence="5">
    <location>
        <begin position="423"/>
        <end position="453"/>
    </location>
</feature>
<dbReference type="SMART" id="SM00297">
    <property type="entry name" value="BROMO"/>
    <property type="match status" value="1"/>
</dbReference>
<dbReference type="InterPro" id="IPR001487">
    <property type="entry name" value="Bromodomain"/>
</dbReference>
<evidence type="ECO:0000256" key="5">
    <source>
        <dbReference type="SAM" id="MobiDB-lite"/>
    </source>
</evidence>
<dbReference type="InterPro" id="IPR036427">
    <property type="entry name" value="Bromodomain-like_sf"/>
</dbReference>
<dbReference type="InterPro" id="IPR037377">
    <property type="entry name" value="GTE_bromo"/>
</dbReference>
<evidence type="ECO:0000313" key="8">
    <source>
        <dbReference type="EMBL" id="CAA7043100.1"/>
    </source>
</evidence>
<evidence type="ECO:0008006" key="10">
    <source>
        <dbReference type="Google" id="ProtNLM"/>
    </source>
</evidence>
<dbReference type="PROSITE" id="PS50014">
    <property type="entry name" value="BROMODOMAIN_2"/>
    <property type="match status" value="1"/>
</dbReference>
<evidence type="ECO:0000259" key="6">
    <source>
        <dbReference type="PROSITE" id="PS50014"/>
    </source>
</evidence>
<organism evidence="8 9">
    <name type="scientific">Microthlaspi erraticum</name>
    <dbReference type="NCBI Taxonomy" id="1685480"/>
    <lineage>
        <taxon>Eukaryota</taxon>
        <taxon>Viridiplantae</taxon>
        <taxon>Streptophyta</taxon>
        <taxon>Embryophyta</taxon>
        <taxon>Tracheophyta</taxon>
        <taxon>Spermatophyta</taxon>
        <taxon>Magnoliopsida</taxon>
        <taxon>eudicotyledons</taxon>
        <taxon>Gunneridae</taxon>
        <taxon>Pentapetalae</taxon>
        <taxon>rosids</taxon>
        <taxon>malvids</taxon>
        <taxon>Brassicales</taxon>
        <taxon>Brassicaceae</taxon>
        <taxon>Coluteocarpeae</taxon>
        <taxon>Microthlaspi</taxon>
    </lineage>
</organism>
<dbReference type="OrthoDB" id="21449at2759"/>
<dbReference type="PRINTS" id="PR00503">
    <property type="entry name" value="BROMODOMAIN"/>
</dbReference>
<dbReference type="InterPro" id="IPR038336">
    <property type="entry name" value="NET_sf"/>
</dbReference>
<dbReference type="PROSITE" id="PS51525">
    <property type="entry name" value="NET"/>
    <property type="match status" value="1"/>
</dbReference>
<dbReference type="Gene3D" id="1.20.920.10">
    <property type="entry name" value="Bromodomain-like"/>
    <property type="match status" value="1"/>
</dbReference>
<dbReference type="Proteomes" id="UP000467841">
    <property type="component" value="Unassembled WGS sequence"/>
</dbReference>
<dbReference type="Pfam" id="PF17035">
    <property type="entry name" value="BET"/>
    <property type="match status" value="1"/>
</dbReference>
<keyword evidence="2 4" id="KW-0103">Bromodomain</keyword>
<feature type="compositionally biased region" description="Pro residues" evidence="5">
    <location>
        <begin position="252"/>
        <end position="267"/>
    </location>
</feature>
<dbReference type="PANTHER" id="PTHR45926">
    <property type="entry name" value="OSJNBA0053K19.4 PROTEIN"/>
    <property type="match status" value="1"/>
</dbReference>
<keyword evidence="3" id="KW-0804">Transcription</keyword>
<keyword evidence="9" id="KW-1185">Reference proteome</keyword>
<feature type="region of interest" description="Disordered" evidence="5">
    <location>
        <begin position="94"/>
        <end position="117"/>
    </location>
</feature>
<evidence type="ECO:0000313" key="9">
    <source>
        <dbReference type="Proteomes" id="UP000467841"/>
    </source>
</evidence>
<dbReference type="Pfam" id="PF00439">
    <property type="entry name" value="Bromodomain"/>
    <property type="match status" value="1"/>
</dbReference>
<feature type="region of interest" description="Disordered" evidence="5">
    <location>
        <begin position="292"/>
        <end position="311"/>
    </location>
</feature>
<feature type="domain" description="Bromo" evidence="6">
    <location>
        <begin position="139"/>
        <end position="211"/>
    </location>
</feature>
<feature type="region of interest" description="Disordered" evidence="5">
    <location>
        <begin position="370"/>
        <end position="453"/>
    </location>
</feature>
<evidence type="ECO:0000256" key="3">
    <source>
        <dbReference type="ARBA" id="ARBA00023163"/>
    </source>
</evidence>
<sequence>MAAGPVAGGGVSKTKHNWSDSGNKSQKRAKPSLAARQERPIPLVSPEDNHQMVKISLSSISKLEVRNLKRKLMAELEEVRSLIKRGNNIAGDFTSVPPNKKLKTAHGGKKGGGGHVAPAADKGTVQILKNCNNLLTKLMKHKSGWIFNSPVDATRLGLHDYHIIIKKPMDLGTVKTKLSKSLYKSPLDFAEDVRLTFNNAMLYNPKGHDVHHVAELLLRMFEEKWAPLETQCEVLNRRQQQQPIEFHAPVPRNAPAPTPSPSPPPPAVVENRTLERAESMTNQVETEVVTVSPEKPGEEEASGSRELTFEEKRGLSEDLQDLPFDKLEAVVQIIKKRNPELAQQDDEIELDIESLDLETLWELFRFVAEHKESSSKQKGEQGLGSERDAESFHNSVQEPNNLVTGRESPKVTESSHVASPVRSSSSNSSSSGSGSCSSDSDSDSSGHGSDTGK</sequence>
<evidence type="ECO:0000256" key="1">
    <source>
        <dbReference type="ARBA" id="ARBA00023015"/>
    </source>
</evidence>
<name>A0A6D2JN69_9BRAS</name>
<gene>
    <name evidence="8" type="ORF">MERR_LOCUS30335</name>
</gene>
<reference evidence="8" key="1">
    <citation type="submission" date="2020-01" db="EMBL/GenBank/DDBJ databases">
        <authorList>
            <person name="Mishra B."/>
        </authorList>
    </citation>
    <scope>NUCLEOTIDE SEQUENCE [LARGE SCALE GENOMIC DNA]</scope>
</reference>
<dbReference type="EMBL" id="CACVBM020001274">
    <property type="protein sequence ID" value="CAA7043100.1"/>
    <property type="molecule type" value="Genomic_DNA"/>
</dbReference>
<protein>
    <recommendedName>
        <fullName evidence="10">Bromo domain-containing protein</fullName>
    </recommendedName>
</protein>
<dbReference type="SUPFAM" id="SSF47370">
    <property type="entry name" value="Bromodomain"/>
    <property type="match status" value="1"/>
</dbReference>
<evidence type="ECO:0000259" key="7">
    <source>
        <dbReference type="PROSITE" id="PS51525"/>
    </source>
</evidence>
<dbReference type="CDD" id="cd05506">
    <property type="entry name" value="Bromo_plant1"/>
    <property type="match status" value="1"/>
</dbReference>
<feature type="domain" description="NET" evidence="7">
    <location>
        <begin position="297"/>
        <end position="378"/>
    </location>
</feature>
<feature type="compositionally biased region" description="Basic residues" evidence="5">
    <location>
        <begin position="100"/>
        <end position="109"/>
    </location>
</feature>
<feature type="compositionally biased region" description="Basic and acidic residues" evidence="5">
    <location>
        <begin position="370"/>
        <end position="391"/>
    </location>
</feature>
<evidence type="ECO:0000256" key="2">
    <source>
        <dbReference type="ARBA" id="ARBA00023117"/>
    </source>
</evidence>
<comment type="caution">
    <text evidence="8">The sequence shown here is derived from an EMBL/GenBank/DDBJ whole genome shotgun (WGS) entry which is preliminary data.</text>
</comment>